<dbReference type="Proteomes" id="UP001151760">
    <property type="component" value="Unassembled WGS sequence"/>
</dbReference>
<feature type="compositionally biased region" description="Basic and acidic residues" evidence="1">
    <location>
        <begin position="17"/>
        <end position="30"/>
    </location>
</feature>
<keyword evidence="3" id="KW-1185">Reference proteome</keyword>
<evidence type="ECO:0000313" key="3">
    <source>
        <dbReference type="Proteomes" id="UP001151760"/>
    </source>
</evidence>
<feature type="compositionally biased region" description="Basic and acidic residues" evidence="1">
    <location>
        <begin position="38"/>
        <end position="50"/>
    </location>
</feature>
<protein>
    <submittedName>
        <fullName evidence="2">Uncharacterized protein</fullName>
    </submittedName>
</protein>
<comment type="caution">
    <text evidence="2">The sequence shown here is derived from an EMBL/GenBank/DDBJ whole genome shotgun (WGS) entry which is preliminary data.</text>
</comment>
<accession>A0ABQ5CW72</accession>
<name>A0ABQ5CW72_9ASTR</name>
<gene>
    <name evidence="2" type="ORF">Tco_0910682</name>
</gene>
<organism evidence="2 3">
    <name type="scientific">Tanacetum coccineum</name>
    <dbReference type="NCBI Taxonomy" id="301880"/>
    <lineage>
        <taxon>Eukaryota</taxon>
        <taxon>Viridiplantae</taxon>
        <taxon>Streptophyta</taxon>
        <taxon>Embryophyta</taxon>
        <taxon>Tracheophyta</taxon>
        <taxon>Spermatophyta</taxon>
        <taxon>Magnoliopsida</taxon>
        <taxon>eudicotyledons</taxon>
        <taxon>Gunneridae</taxon>
        <taxon>Pentapetalae</taxon>
        <taxon>asterids</taxon>
        <taxon>campanulids</taxon>
        <taxon>Asterales</taxon>
        <taxon>Asteraceae</taxon>
        <taxon>Asteroideae</taxon>
        <taxon>Anthemideae</taxon>
        <taxon>Anthemidinae</taxon>
        <taxon>Tanacetum</taxon>
    </lineage>
</organism>
<dbReference type="EMBL" id="BQNB010014623">
    <property type="protein sequence ID" value="GJT30407.1"/>
    <property type="molecule type" value="Genomic_DNA"/>
</dbReference>
<feature type="region of interest" description="Disordered" evidence="1">
    <location>
        <begin position="1"/>
        <end position="55"/>
    </location>
</feature>
<evidence type="ECO:0000256" key="1">
    <source>
        <dbReference type="SAM" id="MobiDB-lite"/>
    </source>
</evidence>
<proteinExistence type="predicted"/>
<reference evidence="2" key="1">
    <citation type="journal article" date="2022" name="Int. J. Mol. Sci.">
        <title>Draft Genome of Tanacetum Coccineum: Genomic Comparison of Closely Related Tanacetum-Family Plants.</title>
        <authorList>
            <person name="Yamashiro T."/>
            <person name="Shiraishi A."/>
            <person name="Nakayama K."/>
            <person name="Satake H."/>
        </authorList>
    </citation>
    <scope>NUCLEOTIDE SEQUENCE</scope>
</reference>
<sequence length="268" mass="31107">MTPPTFSLGLTPEESEPTEREKEKQVEKRAKGLSPLESEQKPKDKEEKAVQRAKRPSRFLTKDMFKWKKANGKYDEEKQFEAFSKTIKSDDNIKYLILFSGKIPPKLHVNVSQTLENEIFSTVFVVLRNHAGSRRRYSHLGAIPSIVTRKPGNHGVVKPEIEGNVNFEIKSQFMRELREDTFFRNKDEDAHDHIDRQFTIEIKDKKGTENLAVDYLSGLENPDLEELNKDNIQDNFPDEHLMVIKLKNTKTDPWYADYANFLVTNIVP</sequence>
<reference evidence="2" key="2">
    <citation type="submission" date="2022-01" db="EMBL/GenBank/DDBJ databases">
        <authorList>
            <person name="Yamashiro T."/>
            <person name="Shiraishi A."/>
            <person name="Satake H."/>
            <person name="Nakayama K."/>
        </authorList>
    </citation>
    <scope>NUCLEOTIDE SEQUENCE</scope>
</reference>
<evidence type="ECO:0000313" key="2">
    <source>
        <dbReference type="EMBL" id="GJT30407.1"/>
    </source>
</evidence>